<dbReference type="AlphaFoldDB" id="A0A1X2GSL9"/>
<accession>A0A1X2GSL9</accession>
<dbReference type="GO" id="GO:0006887">
    <property type="term" value="P:exocytosis"/>
    <property type="evidence" value="ECO:0007669"/>
    <property type="project" value="TreeGrafter"/>
</dbReference>
<dbReference type="PANTHER" id="PTHR14430:SF0">
    <property type="entry name" value="SEC2P DOMAIN-CONTAINING PROTEIN"/>
    <property type="match status" value="1"/>
</dbReference>
<evidence type="ECO:0000256" key="2">
    <source>
        <dbReference type="SAM" id="MobiDB-lite"/>
    </source>
</evidence>
<keyword evidence="1" id="KW-0175">Coiled coil</keyword>
<dbReference type="InterPro" id="IPR040351">
    <property type="entry name" value="RAB3IL/RAB3IP/Sec2"/>
</dbReference>
<keyword evidence="5" id="KW-1185">Reference proteome</keyword>
<dbReference type="GO" id="GO:0005085">
    <property type="term" value="F:guanyl-nucleotide exchange factor activity"/>
    <property type="evidence" value="ECO:0007669"/>
    <property type="project" value="InterPro"/>
</dbReference>
<dbReference type="Proteomes" id="UP000242146">
    <property type="component" value="Unassembled WGS sequence"/>
</dbReference>
<dbReference type="PANTHER" id="PTHR14430">
    <property type="entry name" value="RABIN3-RELATED"/>
    <property type="match status" value="1"/>
</dbReference>
<sequence>MQPMNVFLQVPAPTASISSPTKQRHSGSASWAALVSPLPEDDTSYPSTPTKKKKNVRPGSPQEGGHCHRCCQLQREKETWLQQYHQQKEISLRAEHAMHKMQLELEELSASLFAAANQMVASERRARLAMEKEMEQL</sequence>
<comment type="caution">
    <text evidence="4">The sequence shown here is derived from an EMBL/GenBank/DDBJ whole genome shotgun (WGS) entry which is preliminary data.</text>
</comment>
<dbReference type="Gene3D" id="6.10.140.910">
    <property type="match status" value="1"/>
</dbReference>
<feature type="compositionally biased region" description="Polar residues" evidence="2">
    <location>
        <begin position="15"/>
        <end position="29"/>
    </location>
</feature>
<reference evidence="4 5" key="1">
    <citation type="submission" date="2016-07" db="EMBL/GenBank/DDBJ databases">
        <title>Pervasive Adenine N6-methylation of Active Genes in Fungi.</title>
        <authorList>
            <consortium name="DOE Joint Genome Institute"/>
            <person name="Mondo S.J."/>
            <person name="Dannebaum R.O."/>
            <person name="Kuo R.C."/>
            <person name="Labutti K."/>
            <person name="Haridas S."/>
            <person name="Kuo A."/>
            <person name="Salamov A."/>
            <person name="Ahrendt S.R."/>
            <person name="Lipzen A."/>
            <person name="Sullivan W."/>
            <person name="Andreopoulos W.B."/>
            <person name="Clum A."/>
            <person name="Lindquist E."/>
            <person name="Daum C."/>
            <person name="Ramamoorthy G.K."/>
            <person name="Gryganskyi A."/>
            <person name="Culley D."/>
            <person name="Magnuson J.K."/>
            <person name="James T.Y."/>
            <person name="O'Malley M.A."/>
            <person name="Stajich J.E."/>
            <person name="Spatafora J.W."/>
            <person name="Visel A."/>
            <person name="Grigoriev I.V."/>
        </authorList>
    </citation>
    <scope>NUCLEOTIDE SEQUENCE [LARGE SCALE GENOMIC DNA]</scope>
    <source>
        <strain evidence="4 5">NRRL 3301</strain>
    </source>
</reference>
<proteinExistence type="predicted"/>
<dbReference type="GO" id="GO:0051286">
    <property type="term" value="C:cell tip"/>
    <property type="evidence" value="ECO:0007669"/>
    <property type="project" value="TreeGrafter"/>
</dbReference>
<evidence type="ECO:0000259" key="3">
    <source>
        <dbReference type="Pfam" id="PF06428"/>
    </source>
</evidence>
<organism evidence="4 5">
    <name type="scientific">Hesseltinella vesiculosa</name>
    <dbReference type="NCBI Taxonomy" id="101127"/>
    <lineage>
        <taxon>Eukaryota</taxon>
        <taxon>Fungi</taxon>
        <taxon>Fungi incertae sedis</taxon>
        <taxon>Mucoromycota</taxon>
        <taxon>Mucoromycotina</taxon>
        <taxon>Mucoromycetes</taxon>
        <taxon>Mucorales</taxon>
        <taxon>Cunninghamellaceae</taxon>
        <taxon>Hesseltinella</taxon>
    </lineage>
</organism>
<feature type="domain" description="GDP/GTP exchange factor Sec2 N-terminal" evidence="3">
    <location>
        <begin position="65"/>
        <end position="137"/>
    </location>
</feature>
<evidence type="ECO:0000313" key="4">
    <source>
        <dbReference type="EMBL" id="ORX60463.1"/>
    </source>
</evidence>
<evidence type="ECO:0000313" key="5">
    <source>
        <dbReference type="Proteomes" id="UP000242146"/>
    </source>
</evidence>
<dbReference type="Pfam" id="PF06428">
    <property type="entry name" value="Sec2p"/>
    <property type="match status" value="1"/>
</dbReference>
<dbReference type="SUPFAM" id="SSF144284">
    <property type="entry name" value="Sec2 N-terminal region"/>
    <property type="match status" value="1"/>
</dbReference>
<dbReference type="EMBL" id="MCGT01000004">
    <property type="protein sequence ID" value="ORX60463.1"/>
    <property type="molecule type" value="Genomic_DNA"/>
</dbReference>
<evidence type="ECO:0000256" key="1">
    <source>
        <dbReference type="ARBA" id="ARBA00023054"/>
    </source>
</evidence>
<gene>
    <name evidence="4" type="ORF">DM01DRAFT_1332620</name>
</gene>
<dbReference type="InterPro" id="IPR009449">
    <property type="entry name" value="Sec2_N"/>
</dbReference>
<dbReference type="GO" id="GO:0070319">
    <property type="term" value="C:Golgi to plasma membrane transport vesicle"/>
    <property type="evidence" value="ECO:0007669"/>
    <property type="project" value="TreeGrafter"/>
</dbReference>
<name>A0A1X2GSL9_9FUNG</name>
<protein>
    <recommendedName>
        <fullName evidence="3">GDP/GTP exchange factor Sec2 N-terminal domain-containing protein</fullName>
    </recommendedName>
</protein>
<feature type="region of interest" description="Disordered" evidence="2">
    <location>
        <begin position="1"/>
        <end position="67"/>
    </location>
</feature>